<evidence type="ECO:0000259" key="9">
    <source>
        <dbReference type="PROSITE" id="PS50165"/>
    </source>
</evidence>
<dbReference type="GO" id="GO:0009432">
    <property type="term" value="P:SOS response"/>
    <property type="evidence" value="ECO:0007669"/>
    <property type="project" value="UniProtKB-UniRule"/>
</dbReference>
<evidence type="ECO:0000256" key="5">
    <source>
        <dbReference type="ARBA" id="ARBA00023204"/>
    </source>
</evidence>
<keyword evidence="2 7" id="KW-0227">DNA damage</keyword>
<accession>A0A1N7NIN1</accession>
<dbReference type="Pfam" id="PF22920">
    <property type="entry name" value="UvrC_RNaseH"/>
    <property type="match status" value="1"/>
</dbReference>
<dbReference type="SMART" id="SM00465">
    <property type="entry name" value="GIYc"/>
    <property type="match status" value="1"/>
</dbReference>
<dbReference type="InterPro" id="IPR038476">
    <property type="entry name" value="UvrC_RNase_H_dom_sf"/>
</dbReference>
<dbReference type="EMBL" id="FTOI01000015">
    <property type="protein sequence ID" value="SIS98121.1"/>
    <property type="molecule type" value="Genomic_DNA"/>
</dbReference>
<comment type="subcellular location">
    <subcellularLocation>
        <location evidence="7">Cytoplasm</location>
    </subcellularLocation>
</comment>
<organism evidence="10 11">
    <name type="scientific">Kaistella chaponensis</name>
    <dbReference type="NCBI Taxonomy" id="713588"/>
    <lineage>
        <taxon>Bacteria</taxon>
        <taxon>Pseudomonadati</taxon>
        <taxon>Bacteroidota</taxon>
        <taxon>Flavobacteriia</taxon>
        <taxon>Flavobacteriales</taxon>
        <taxon>Weeksellaceae</taxon>
        <taxon>Chryseobacterium group</taxon>
        <taxon>Kaistella</taxon>
    </lineage>
</organism>
<dbReference type="InterPro" id="IPR036876">
    <property type="entry name" value="UVR_dom_sf"/>
</dbReference>
<keyword evidence="5 7" id="KW-0234">DNA repair</keyword>
<comment type="function">
    <text evidence="7">The UvrABC repair system catalyzes the recognition and processing of DNA lesions. UvrC both incises the 5' and 3' sides of the lesion. The N-terminal half is responsible for the 3' incision and the C-terminal half is responsible for the 5' incision.</text>
</comment>
<evidence type="ECO:0000256" key="6">
    <source>
        <dbReference type="ARBA" id="ARBA00023236"/>
    </source>
</evidence>
<comment type="subunit">
    <text evidence="7">Interacts with UvrB in an incision complex.</text>
</comment>
<keyword evidence="3 7" id="KW-0228">DNA excision</keyword>
<dbReference type="InterPro" id="IPR000305">
    <property type="entry name" value="GIY-YIG_endonuc"/>
</dbReference>
<dbReference type="GO" id="GO:0003677">
    <property type="term" value="F:DNA binding"/>
    <property type="evidence" value="ECO:0007669"/>
    <property type="project" value="UniProtKB-UniRule"/>
</dbReference>
<protein>
    <recommendedName>
        <fullName evidence="7">UvrABC system protein C</fullName>
        <shortName evidence="7">Protein UvrC</shortName>
    </recommendedName>
    <alternativeName>
        <fullName evidence="7">Excinuclease ABC subunit C</fullName>
    </alternativeName>
</protein>
<evidence type="ECO:0000256" key="3">
    <source>
        <dbReference type="ARBA" id="ARBA00022769"/>
    </source>
</evidence>
<dbReference type="SUPFAM" id="SSF82771">
    <property type="entry name" value="GIY-YIG endonuclease"/>
    <property type="match status" value="1"/>
</dbReference>
<evidence type="ECO:0000256" key="1">
    <source>
        <dbReference type="ARBA" id="ARBA00022490"/>
    </source>
</evidence>
<sequence>MPFLVKLVLFVTALFYKANRYFCMMNADLDLQLKTLPSHPGVYRYYDKNENLLYVGKAKNLKKRVLSYFNKNQPGYRTRIMVAKIFRLETTVVNSEYDALLLENNLIKEHQPFYNVMLKDDKTYPWICIKNEDFPRIFLTRNKIKDGSEYFGPYAKVRPAKVLLDTIKHLYKIRTCNLNLSPKKIDEGKYKVCLEYHIKNCEGPCEMLEMKAHYDKKIEAIRGIIKGDFRTSKEYLTNQMMTYAENLEFENAQMVKERIDLLENYQHKHTVVNPSIDDVDVFGMTSDETAAYINYFKIQNGNIIQSFTTEIKKILEETDEDILEEAMIEIRQKFDSDSKEILIPFHLSLEIPNVKLIVPKVGDKKRIVELSEKNAKEYRIEKLKAVQIVDPERHTNRIMAEMQKLLHMPTEPRHIEGFDNSNIQGTNPVSACVVFKDGKPSKADYRIFHPKTVVGPDDYKTMEEVIYRRYKRMLDEAEALPQLILIDGGKGQLSSAVKSLKLLGLYGKITIIGIAKRLEEIYFPEDSIPLYLDKKSETLKILQRVRDESHRFGVKHHRTRRKNSTIKSELEEIPGIGEKAIELLLSKLKSVKRVKESSRETLEEILGKNRGGLVWEYFNDLT</sequence>
<dbReference type="HAMAP" id="MF_00203">
    <property type="entry name" value="UvrC"/>
    <property type="match status" value="1"/>
</dbReference>
<evidence type="ECO:0000256" key="2">
    <source>
        <dbReference type="ARBA" id="ARBA00022763"/>
    </source>
</evidence>
<dbReference type="SUPFAM" id="SSF46600">
    <property type="entry name" value="C-terminal UvrC-binding domain of UvrB"/>
    <property type="match status" value="1"/>
</dbReference>
<feature type="domain" description="GIY-YIG" evidence="8">
    <location>
        <begin position="38"/>
        <end position="116"/>
    </location>
</feature>
<dbReference type="PROSITE" id="PS50164">
    <property type="entry name" value="GIY_YIG"/>
    <property type="match status" value="1"/>
</dbReference>
<keyword evidence="11" id="KW-1185">Reference proteome</keyword>
<dbReference type="Gene3D" id="3.40.1440.10">
    <property type="entry name" value="GIY-YIG endonuclease"/>
    <property type="match status" value="1"/>
</dbReference>
<dbReference type="FunFam" id="3.40.1440.10:FF:000001">
    <property type="entry name" value="UvrABC system protein C"/>
    <property type="match status" value="1"/>
</dbReference>
<evidence type="ECO:0000313" key="10">
    <source>
        <dbReference type="EMBL" id="SIS98121.1"/>
    </source>
</evidence>
<gene>
    <name evidence="7" type="primary">uvrC</name>
    <name evidence="10" type="ORF">SAMN05421789_1153</name>
</gene>
<dbReference type="PANTHER" id="PTHR30562:SF1">
    <property type="entry name" value="UVRABC SYSTEM PROTEIN C"/>
    <property type="match status" value="1"/>
</dbReference>
<dbReference type="STRING" id="713588.SAMN05421789_1153"/>
<dbReference type="InterPro" id="IPR001162">
    <property type="entry name" value="UvrC_RNase_H_dom"/>
</dbReference>
<dbReference type="PROSITE" id="PS50165">
    <property type="entry name" value="UVRC"/>
    <property type="match status" value="1"/>
</dbReference>
<dbReference type="Pfam" id="PF08459">
    <property type="entry name" value="UvrC_RNaseH_dom"/>
    <property type="match status" value="1"/>
</dbReference>
<keyword evidence="4 7" id="KW-0267">Excision nuclease</keyword>
<dbReference type="Gene3D" id="1.10.150.20">
    <property type="entry name" value="5' to 3' exonuclease, C-terminal subdomain"/>
    <property type="match status" value="1"/>
</dbReference>
<evidence type="ECO:0000259" key="8">
    <source>
        <dbReference type="PROSITE" id="PS50164"/>
    </source>
</evidence>
<comment type="similarity">
    <text evidence="7">Belongs to the UvrC family.</text>
</comment>
<feature type="domain" description="UvrC family homology region profile" evidence="9">
    <location>
        <begin position="286"/>
        <end position="496"/>
    </location>
</feature>
<proteinExistence type="inferred from homology"/>
<dbReference type="GO" id="GO:0009381">
    <property type="term" value="F:excinuclease ABC activity"/>
    <property type="evidence" value="ECO:0007669"/>
    <property type="project" value="UniProtKB-UniRule"/>
</dbReference>
<dbReference type="SUPFAM" id="SSF47781">
    <property type="entry name" value="RuvA domain 2-like"/>
    <property type="match status" value="1"/>
</dbReference>
<keyword evidence="1 7" id="KW-0963">Cytoplasm</keyword>
<dbReference type="InterPro" id="IPR047296">
    <property type="entry name" value="GIY-YIG_UvrC_Cho"/>
</dbReference>
<dbReference type="Proteomes" id="UP000185839">
    <property type="component" value="Unassembled WGS sequence"/>
</dbReference>
<dbReference type="InterPro" id="IPR050066">
    <property type="entry name" value="UvrABC_protein_C"/>
</dbReference>
<dbReference type="GO" id="GO:0006289">
    <property type="term" value="P:nucleotide-excision repair"/>
    <property type="evidence" value="ECO:0007669"/>
    <property type="project" value="UniProtKB-UniRule"/>
</dbReference>
<dbReference type="Pfam" id="PF01541">
    <property type="entry name" value="GIY-YIG"/>
    <property type="match status" value="1"/>
</dbReference>
<dbReference type="Gene3D" id="3.30.420.340">
    <property type="entry name" value="UvrC, RNAse H endonuclease domain"/>
    <property type="match status" value="1"/>
</dbReference>
<dbReference type="CDD" id="cd10434">
    <property type="entry name" value="GIY-YIG_UvrC_Cho"/>
    <property type="match status" value="1"/>
</dbReference>
<reference evidence="11" key="1">
    <citation type="submission" date="2017-01" db="EMBL/GenBank/DDBJ databases">
        <authorList>
            <person name="Varghese N."/>
            <person name="Submissions S."/>
        </authorList>
    </citation>
    <scope>NUCLEOTIDE SEQUENCE [LARGE SCALE GENOMIC DNA]</scope>
    <source>
        <strain evidence="11">DSM 23145</strain>
    </source>
</reference>
<dbReference type="InterPro" id="IPR035901">
    <property type="entry name" value="GIY-YIG_endonuc_sf"/>
</dbReference>
<evidence type="ECO:0000313" key="11">
    <source>
        <dbReference type="Proteomes" id="UP000185839"/>
    </source>
</evidence>
<dbReference type="GO" id="GO:0009380">
    <property type="term" value="C:excinuclease repair complex"/>
    <property type="evidence" value="ECO:0007669"/>
    <property type="project" value="InterPro"/>
</dbReference>
<dbReference type="AlphaFoldDB" id="A0A1N7NIN1"/>
<evidence type="ECO:0000256" key="4">
    <source>
        <dbReference type="ARBA" id="ARBA00022881"/>
    </source>
</evidence>
<dbReference type="NCBIfam" id="TIGR00194">
    <property type="entry name" value="uvrC"/>
    <property type="match status" value="1"/>
</dbReference>
<dbReference type="PANTHER" id="PTHR30562">
    <property type="entry name" value="UVRC/OXIDOREDUCTASE"/>
    <property type="match status" value="1"/>
</dbReference>
<keyword evidence="6 7" id="KW-0742">SOS response</keyword>
<dbReference type="InterPro" id="IPR004791">
    <property type="entry name" value="UvrC"/>
</dbReference>
<dbReference type="GO" id="GO:0005737">
    <property type="term" value="C:cytoplasm"/>
    <property type="evidence" value="ECO:0007669"/>
    <property type="project" value="UniProtKB-SubCell"/>
</dbReference>
<name>A0A1N7NIN1_9FLAO</name>
<dbReference type="InterPro" id="IPR010994">
    <property type="entry name" value="RuvA_2-like"/>
</dbReference>
<evidence type="ECO:0000256" key="7">
    <source>
        <dbReference type="HAMAP-Rule" id="MF_00203"/>
    </source>
</evidence>